<evidence type="ECO:0000259" key="16">
    <source>
        <dbReference type="PROSITE" id="PS50846"/>
    </source>
</evidence>
<proteinExistence type="inferred from homology"/>
<evidence type="ECO:0000313" key="18">
    <source>
        <dbReference type="EMBL" id="DBA02495.1"/>
    </source>
</evidence>
<feature type="domain" description="PPM-type phosphatase" evidence="17">
    <location>
        <begin position="1200"/>
        <end position="1559"/>
    </location>
</feature>
<dbReference type="InterPro" id="IPR059000">
    <property type="entry name" value="ATPase_P-type_domA"/>
</dbReference>
<feature type="transmembrane region" description="Helical" evidence="15">
    <location>
        <begin position="1048"/>
        <end position="1070"/>
    </location>
</feature>
<accession>A0AAV2ZCZ8</accession>
<evidence type="ECO:0000256" key="13">
    <source>
        <dbReference type="RuleBase" id="RU003465"/>
    </source>
</evidence>
<dbReference type="InterPro" id="IPR001757">
    <property type="entry name" value="P_typ_ATPase"/>
</dbReference>
<dbReference type="Pfam" id="PF00403">
    <property type="entry name" value="HMA"/>
    <property type="match status" value="1"/>
</dbReference>
<evidence type="ECO:0000313" key="19">
    <source>
        <dbReference type="Proteomes" id="UP001146120"/>
    </source>
</evidence>
<feature type="transmembrane region" description="Helical" evidence="15">
    <location>
        <begin position="424"/>
        <end position="446"/>
    </location>
</feature>
<sequence length="1604" mass="172831">MGKKKAKAARQASGSGSGADSPTSKTCAADSDVPGSAGSIKQGACCSSDDGGNVNVNASLGLTKLTSKQANGTTVAKTTDKCCETLSACEPVVVALTAASASAVDGKLKSSDCCGKKKTSGVKEDSCCEDANGKTSKGSADECGSSTIGEVKANGSGCCSMKGTKRMNGTHCASAKQPEPKASCCSSRPPSECSSSGANGVAKASSCCAPRDRYPVMPDHELSRRVQTFKSERGASFARSMLKMKSPTSMQKGMIPPATLRLSIGGMTCTGCCTRVEKFFSQQPGILSVKVSLLTARGVFEYDPVLITAESIEAMVANLGFNPSLLPSDSLVSIVMHIGHINTVRVAASVAEIHGVETVREVDDPGSPYLSQKALLVEYNPDVIGARSLISAASNRLGFPVHASSPQPQAIVTEQLEASKYAGLVIWSCIFSLPIIFVQYCLPLIFEDESNNPATYSIISKLSYKDAIGVICATPIVFFIAYPIHSSAFLALRFSSRVTMDVLISLSSLGAYLFSLVTVILEICKVSMDRSETFFEVSALLITLVMFGRYIEKIVKARASHSVDALLRIQAKTAILLEYTDGEPKESYVDIILVERNDLLKILPGARVPTDGVVVEGCSSVDESMITGESRKVPKEVGSTVIGGTINAQGVLIMRVTHTANESMLTRIVHLVDEAQSSKCVSQSIADVVSSHFTTFIISIALVMFVVWYEMALHNRIPTNGWAPFPFALRFAITILVISCPCAISLAVPTAIIVATTVGSQSGVLFKSGLAIEALEKVDVVMFDKTGTLTNGNLSVQSLKLTTSSNAPTSEKAWILLAAAEQHSEHAIGKAITSHAKTYNVPMRIAHGFVSIPGCGVECRVDGTHVRVGSFKWMNDTLHLDIPADLEEENKALQWKGWTSVCLALGDHVVGVIGFGDSPRPEAKFIIDQLKARRIQTWIVTGDQRETALTVADQLDVPEFTVLTDALPHQKVDKVRLLQSIGKNVAFVGDGVNDGPALAMADVGIAIGAGTDVAIESADLVLVKDDLKDLLNAFDLSRATNKVIRWNFLYGFLYNLVMMPIACGALYPFFGLAIPPAFAGLSELFSSVPVILFSLLLNYWKPRYVGPTMDDASIAIDIDRQQPTERTPLLEKRFPSNMMERKRRPVDDDGDATTITTQDSTEQGRAMKAPRCSEDEAREGAHALADDTEDLPPFVVPGLRHGSESWQGARRVNEDRCVSVLDHFPGPVFGVYDGHGGAFAVEFLVRNLVKNVTSAIKTSVGASHVDEVKELIATSTDERQRRQQIETQRVIFREQQEQLQRLMTDGEAAADSEVQVLDAQLQDSIQELTSALQSIEDDEIARTRLLRQRLTNDQPQIRQAITSAFQHTDEQLLKKSPTQDGSTALLVWFTGHEPTNLSYYAINLGDCRAVVCRGGMAVPLTIDHKPNRPSERQRIVKAGGFVANFAGIARVYNAAGAGLSIQPEKTTYLAVSRAFGDRPLKAPTPIVSHVPEISHHAVRDDDLLLVLACDGIWDVLSNQEAVQIALHHFGDPKCAADAIVKEAYRRGSKDNLTAVVIEFAWQADKVCAALQWSEENAITASAASADETTEQDSDEREEIDMFNL</sequence>
<feature type="transmembrane region" description="Helical" evidence="15">
    <location>
        <begin position="729"/>
        <end position="758"/>
    </location>
</feature>
<keyword evidence="6" id="KW-0547">Nucleotide-binding</keyword>
<gene>
    <name evidence="18" type="ORF">N0F65_010967</name>
</gene>
<reference evidence="18" key="2">
    <citation type="journal article" date="2023" name="Microbiol Resour">
        <title>Decontamination and Annotation of the Draft Genome Sequence of the Oomycete Lagenidium giganteum ARSEF 373.</title>
        <authorList>
            <person name="Morgan W.R."/>
            <person name="Tartar A."/>
        </authorList>
    </citation>
    <scope>NUCLEOTIDE SEQUENCE</scope>
    <source>
        <strain evidence="18">ARSEF 373</strain>
    </source>
</reference>
<dbReference type="Pfam" id="PF00122">
    <property type="entry name" value="E1-E2_ATPase"/>
    <property type="match status" value="1"/>
</dbReference>
<dbReference type="GO" id="GO:0016020">
    <property type="term" value="C:membrane"/>
    <property type="evidence" value="ECO:0007669"/>
    <property type="project" value="UniProtKB-SubCell"/>
</dbReference>
<dbReference type="SUPFAM" id="SSF81606">
    <property type="entry name" value="PP2C-like"/>
    <property type="match status" value="1"/>
</dbReference>
<dbReference type="SMART" id="SM00332">
    <property type="entry name" value="PP2Cc"/>
    <property type="match status" value="1"/>
</dbReference>
<evidence type="ECO:0000256" key="2">
    <source>
        <dbReference type="ARBA" id="ARBA00012517"/>
    </source>
</evidence>
<keyword evidence="3" id="KW-0813">Transport</keyword>
<dbReference type="InterPro" id="IPR000222">
    <property type="entry name" value="PP2C_BS"/>
</dbReference>
<dbReference type="Gene3D" id="3.30.70.100">
    <property type="match status" value="1"/>
</dbReference>
<dbReference type="Pfam" id="PF00702">
    <property type="entry name" value="Hydrolase"/>
    <property type="match status" value="1"/>
</dbReference>
<dbReference type="InterPro" id="IPR036412">
    <property type="entry name" value="HAD-like_sf"/>
</dbReference>
<dbReference type="NCBIfam" id="TIGR01525">
    <property type="entry name" value="ATPase-IB_hvy"/>
    <property type="match status" value="1"/>
</dbReference>
<dbReference type="SFLD" id="SFLDG00002">
    <property type="entry name" value="C1.7:_P-type_atpase_like"/>
    <property type="match status" value="1"/>
</dbReference>
<dbReference type="InterPro" id="IPR036163">
    <property type="entry name" value="HMA_dom_sf"/>
</dbReference>
<dbReference type="InterPro" id="IPR036457">
    <property type="entry name" value="PPM-type-like_dom_sf"/>
</dbReference>
<dbReference type="EC" id="7.2.2.8" evidence="2"/>
<evidence type="ECO:0000256" key="8">
    <source>
        <dbReference type="ARBA" id="ARBA00022840"/>
    </source>
</evidence>
<feature type="region of interest" description="Disordered" evidence="14">
    <location>
        <begin position="1"/>
        <end position="42"/>
    </location>
</feature>
<keyword evidence="9 13" id="KW-0904">Protein phosphatase</keyword>
<dbReference type="FunFam" id="2.70.150.10:FF:000002">
    <property type="entry name" value="Copper-transporting ATPase 1, putative"/>
    <property type="match status" value="1"/>
</dbReference>
<dbReference type="Proteomes" id="UP001146120">
    <property type="component" value="Unassembled WGS sequence"/>
</dbReference>
<evidence type="ECO:0000256" key="4">
    <source>
        <dbReference type="ARBA" id="ARBA00022692"/>
    </source>
</evidence>
<evidence type="ECO:0000256" key="7">
    <source>
        <dbReference type="ARBA" id="ARBA00022801"/>
    </source>
</evidence>
<evidence type="ECO:0000256" key="9">
    <source>
        <dbReference type="ARBA" id="ARBA00022912"/>
    </source>
</evidence>
<dbReference type="CDD" id="cd00371">
    <property type="entry name" value="HMA"/>
    <property type="match status" value="1"/>
</dbReference>
<feature type="region of interest" description="Disordered" evidence="14">
    <location>
        <begin position="1142"/>
        <end position="1172"/>
    </location>
</feature>
<dbReference type="SUPFAM" id="SSF55008">
    <property type="entry name" value="HMA, heavy metal-associated domain"/>
    <property type="match status" value="1"/>
</dbReference>
<dbReference type="PANTHER" id="PTHR46594">
    <property type="entry name" value="P-TYPE CATION-TRANSPORTING ATPASE"/>
    <property type="match status" value="1"/>
</dbReference>
<dbReference type="NCBIfam" id="TIGR01511">
    <property type="entry name" value="ATPase-IB1_Cu"/>
    <property type="match status" value="1"/>
</dbReference>
<evidence type="ECO:0000256" key="12">
    <source>
        <dbReference type="ARBA" id="ARBA00023136"/>
    </source>
</evidence>
<evidence type="ECO:0000256" key="5">
    <source>
        <dbReference type="ARBA" id="ARBA00022723"/>
    </source>
</evidence>
<dbReference type="SUPFAM" id="SSF56784">
    <property type="entry name" value="HAD-like"/>
    <property type="match status" value="1"/>
</dbReference>
<dbReference type="GO" id="GO:0046872">
    <property type="term" value="F:metal ion binding"/>
    <property type="evidence" value="ECO:0007669"/>
    <property type="project" value="UniProtKB-KW"/>
</dbReference>
<dbReference type="Gene3D" id="2.70.150.10">
    <property type="entry name" value="Calcium-transporting ATPase, cytoplasmic transduction domain A"/>
    <property type="match status" value="1"/>
</dbReference>
<dbReference type="SFLD" id="SFLDF00027">
    <property type="entry name" value="p-type_atpase"/>
    <property type="match status" value="1"/>
</dbReference>
<keyword evidence="10" id="KW-1278">Translocase</keyword>
<dbReference type="SUPFAM" id="SSF81665">
    <property type="entry name" value="Calcium ATPase, transmembrane domain M"/>
    <property type="match status" value="1"/>
</dbReference>
<dbReference type="PROSITE" id="PS00154">
    <property type="entry name" value="ATPASE_E1_E2"/>
    <property type="match status" value="1"/>
</dbReference>
<evidence type="ECO:0000256" key="14">
    <source>
        <dbReference type="SAM" id="MobiDB-lite"/>
    </source>
</evidence>
<feature type="compositionally biased region" description="Polar residues" evidence="14">
    <location>
        <begin position="1153"/>
        <end position="1163"/>
    </location>
</feature>
<dbReference type="CDD" id="cd00143">
    <property type="entry name" value="PP2Cc"/>
    <property type="match status" value="1"/>
</dbReference>
<comment type="subcellular location">
    <subcellularLocation>
        <location evidence="1">Membrane</location>
        <topology evidence="1">Peripheral membrane protein</topology>
    </subcellularLocation>
</comment>
<evidence type="ECO:0000256" key="15">
    <source>
        <dbReference type="SAM" id="Phobius"/>
    </source>
</evidence>
<feature type="compositionally biased region" description="Low complexity" evidence="14">
    <location>
        <begin position="9"/>
        <end position="21"/>
    </location>
</feature>
<dbReference type="PROSITE" id="PS50846">
    <property type="entry name" value="HMA_2"/>
    <property type="match status" value="1"/>
</dbReference>
<dbReference type="SFLD" id="SFLDS00003">
    <property type="entry name" value="Haloacid_Dehalogenase"/>
    <property type="match status" value="1"/>
</dbReference>
<dbReference type="InterPro" id="IPR023214">
    <property type="entry name" value="HAD_sf"/>
</dbReference>
<feature type="domain" description="HMA" evidence="16">
    <location>
        <begin position="258"/>
        <end position="324"/>
    </location>
</feature>
<keyword evidence="19" id="KW-1185">Reference proteome</keyword>
<feature type="transmembrane region" description="Helical" evidence="15">
    <location>
        <begin position="533"/>
        <end position="551"/>
    </location>
</feature>
<keyword evidence="5" id="KW-0479">Metal-binding</keyword>
<dbReference type="FunFam" id="3.30.70.100:FF:000001">
    <property type="entry name" value="ATPase copper transporting beta"/>
    <property type="match status" value="1"/>
</dbReference>
<evidence type="ECO:0000256" key="3">
    <source>
        <dbReference type="ARBA" id="ARBA00022448"/>
    </source>
</evidence>
<dbReference type="SUPFAM" id="SSF81653">
    <property type="entry name" value="Calcium ATPase, transduction domain A"/>
    <property type="match status" value="1"/>
</dbReference>
<dbReference type="PROSITE" id="PS01032">
    <property type="entry name" value="PPM_1"/>
    <property type="match status" value="1"/>
</dbReference>
<dbReference type="InterPro" id="IPR018303">
    <property type="entry name" value="ATPase_P-typ_P_site"/>
</dbReference>
<keyword evidence="4 15" id="KW-0812">Transmembrane</keyword>
<dbReference type="EMBL" id="DAKRPA010000030">
    <property type="protein sequence ID" value="DBA02495.1"/>
    <property type="molecule type" value="Genomic_DNA"/>
</dbReference>
<dbReference type="NCBIfam" id="TIGR01494">
    <property type="entry name" value="ATPase_P-type"/>
    <property type="match status" value="1"/>
</dbReference>
<comment type="similarity">
    <text evidence="13">Belongs to the PP2C family.</text>
</comment>
<dbReference type="CDD" id="cd02094">
    <property type="entry name" value="P-type_ATPase_Cu-like"/>
    <property type="match status" value="1"/>
</dbReference>
<evidence type="ECO:0000256" key="11">
    <source>
        <dbReference type="ARBA" id="ARBA00022989"/>
    </source>
</evidence>
<dbReference type="InterPro" id="IPR027256">
    <property type="entry name" value="P-typ_ATPase_IB"/>
</dbReference>
<name>A0AAV2ZCZ8_9STRA</name>
<dbReference type="Gene3D" id="3.60.40.10">
    <property type="entry name" value="PPM-type phosphatase domain"/>
    <property type="match status" value="2"/>
</dbReference>
<dbReference type="PANTHER" id="PTHR46594:SF4">
    <property type="entry name" value="P-TYPE CATION-TRANSPORTING ATPASE"/>
    <property type="match status" value="1"/>
</dbReference>
<protein>
    <recommendedName>
        <fullName evidence="2">P-type Cu(+) transporter</fullName>
        <ecNumber evidence="2">7.2.2.8</ecNumber>
    </recommendedName>
</protein>
<dbReference type="Gene3D" id="3.40.1110.10">
    <property type="entry name" value="Calcium-transporting ATPase, cytoplasmic domain N"/>
    <property type="match status" value="1"/>
</dbReference>
<dbReference type="GO" id="GO:0016887">
    <property type="term" value="F:ATP hydrolysis activity"/>
    <property type="evidence" value="ECO:0007669"/>
    <property type="project" value="InterPro"/>
</dbReference>
<feature type="region of interest" description="Disordered" evidence="14">
    <location>
        <begin position="1580"/>
        <end position="1604"/>
    </location>
</feature>
<evidence type="ECO:0000256" key="10">
    <source>
        <dbReference type="ARBA" id="ARBA00022967"/>
    </source>
</evidence>
<evidence type="ECO:0000259" key="17">
    <source>
        <dbReference type="PROSITE" id="PS51746"/>
    </source>
</evidence>
<dbReference type="GO" id="GO:0140581">
    <property type="term" value="F:P-type monovalent copper transporter activity"/>
    <property type="evidence" value="ECO:0007669"/>
    <property type="project" value="UniProtKB-EC"/>
</dbReference>
<dbReference type="InterPro" id="IPR023298">
    <property type="entry name" value="ATPase_P-typ_TM_dom_sf"/>
</dbReference>
<dbReference type="Pfam" id="PF00481">
    <property type="entry name" value="PP2C"/>
    <property type="match status" value="1"/>
</dbReference>
<keyword evidence="8" id="KW-0067">ATP-binding</keyword>
<dbReference type="PRINTS" id="PR00119">
    <property type="entry name" value="CATATPASE"/>
</dbReference>
<feature type="transmembrane region" description="Helical" evidence="15">
    <location>
        <begin position="688"/>
        <end position="709"/>
    </location>
</feature>
<evidence type="ECO:0000256" key="6">
    <source>
        <dbReference type="ARBA" id="ARBA00022741"/>
    </source>
</evidence>
<keyword evidence="7 13" id="KW-0378">Hydrolase</keyword>
<organism evidence="18 19">
    <name type="scientific">Lagenidium giganteum</name>
    <dbReference type="NCBI Taxonomy" id="4803"/>
    <lineage>
        <taxon>Eukaryota</taxon>
        <taxon>Sar</taxon>
        <taxon>Stramenopiles</taxon>
        <taxon>Oomycota</taxon>
        <taxon>Peronosporomycetes</taxon>
        <taxon>Pythiales</taxon>
        <taxon>Pythiaceae</taxon>
    </lineage>
</organism>
<feature type="transmembrane region" description="Helical" evidence="15">
    <location>
        <begin position="502"/>
        <end position="521"/>
    </location>
</feature>
<dbReference type="Gene3D" id="3.40.50.1000">
    <property type="entry name" value="HAD superfamily/HAD-like"/>
    <property type="match status" value="1"/>
</dbReference>
<feature type="compositionally biased region" description="Acidic residues" evidence="14">
    <location>
        <begin position="1587"/>
        <end position="1604"/>
    </location>
</feature>
<dbReference type="PRINTS" id="PR00120">
    <property type="entry name" value="HATPASE"/>
</dbReference>
<dbReference type="InterPro" id="IPR008250">
    <property type="entry name" value="ATPase_P-typ_transduc_dom_A_sf"/>
</dbReference>
<evidence type="ECO:0000256" key="1">
    <source>
        <dbReference type="ARBA" id="ARBA00004170"/>
    </source>
</evidence>
<feature type="transmembrane region" description="Helical" evidence="15">
    <location>
        <begin position="466"/>
        <end position="490"/>
    </location>
</feature>
<comment type="caution">
    <text evidence="18">The sequence shown here is derived from an EMBL/GenBank/DDBJ whole genome shotgun (WGS) entry which is preliminary data.</text>
</comment>
<keyword evidence="12 15" id="KW-0472">Membrane</keyword>
<dbReference type="PROSITE" id="PS51746">
    <property type="entry name" value="PPM_2"/>
    <property type="match status" value="1"/>
</dbReference>
<reference evidence="18" key="1">
    <citation type="submission" date="2022-11" db="EMBL/GenBank/DDBJ databases">
        <authorList>
            <person name="Morgan W.R."/>
            <person name="Tartar A."/>
        </authorList>
    </citation>
    <scope>NUCLEOTIDE SEQUENCE</scope>
    <source>
        <strain evidence="18">ARSEF 373</strain>
    </source>
</reference>
<dbReference type="InterPro" id="IPR001932">
    <property type="entry name" value="PPM-type_phosphatase-like_dom"/>
</dbReference>
<dbReference type="GO" id="GO:0005524">
    <property type="term" value="F:ATP binding"/>
    <property type="evidence" value="ECO:0007669"/>
    <property type="project" value="UniProtKB-KW"/>
</dbReference>
<dbReference type="InterPro" id="IPR044492">
    <property type="entry name" value="P_typ_ATPase_HD_dom"/>
</dbReference>
<dbReference type="GO" id="GO:0004721">
    <property type="term" value="F:phosphoprotein phosphatase activity"/>
    <property type="evidence" value="ECO:0007669"/>
    <property type="project" value="UniProtKB-KW"/>
</dbReference>
<dbReference type="InterPro" id="IPR006121">
    <property type="entry name" value="HMA_dom"/>
</dbReference>
<dbReference type="InterPro" id="IPR023299">
    <property type="entry name" value="ATPase_P-typ_cyto_dom_N"/>
</dbReference>
<keyword evidence="11 15" id="KW-1133">Transmembrane helix</keyword>